<dbReference type="Pfam" id="PF00285">
    <property type="entry name" value="Citrate_synt"/>
    <property type="match status" value="1"/>
</dbReference>
<keyword evidence="4" id="KW-0808">Transferase</keyword>
<dbReference type="GO" id="GO:0016829">
    <property type="term" value="F:lyase activity"/>
    <property type="evidence" value="ECO:0007669"/>
    <property type="project" value="UniProtKB-KW"/>
</dbReference>
<evidence type="ECO:0000256" key="3">
    <source>
        <dbReference type="ARBA" id="ARBA00012972"/>
    </source>
</evidence>
<name>A0ABT1ADZ8_9RALS</name>
<evidence type="ECO:0000256" key="4">
    <source>
        <dbReference type="ARBA" id="ARBA00022679"/>
    </source>
</evidence>
<reference evidence="5" key="2">
    <citation type="journal article" date="2023" name="Front. Microbiol.">
        <title>Ralstonia chuxiongensis sp. nov., Ralstonia mojiangensis sp. nov., and Ralstonia soli sp. nov., isolated from tobacco fields, are three novel species in the family Burkholderiaceae.</title>
        <authorList>
            <person name="Lu C.H."/>
            <person name="Zhang Y.Y."/>
            <person name="Jiang N."/>
            <person name="Chen W."/>
            <person name="Shao X."/>
            <person name="Zhao Z.M."/>
            <person name="Lu W.L."/>
            <person name="Hu X."/>
            <person name="Xi Y.X."/>
            <person name="Zou S.Y."/>
            <person name="Wei Q.J."/>
            <person name="Lin Z.L."/>
            <person name="Gong L."/>
            <person name="Gai X.T."/>
            <person name="Zhang L.Q."/>
            <person name="Li J.Y."/>
            <person name="Jin Y."/>
            <person name="Xia Z.Y."/>
        </authorList>
    </citation>
    <scope>NUCLEOTIDE SEQUENCE</scope>
    <source>
        <strain evidence="5">21MJYT02-11</strain>
    </source>
</reference>
<evidence type="ECO:0000256" key="1">
    <source>
        <dbReference type="ARBA" id="ARBA00004751"/>
    </source>
</evidence>
<dbReference type="PANTHER" id="PTHR11739">
    <property type="entry name" value="CITRATE SYNTHASE"/>
    <property type="match status" value="1"/>
</dbReference>
<comment type="similarity">
    <text evidence="2">Belongs to the citrate synthase family.</text>
</comment>
<organism evidence="5 6">
    <name type="scientific">Ralstonia soli</name>
    <dbReference type="NCBI Taxonomy" id="2953896"/>
    <lineage>
        <taxon>Bacteria</taxon>
        <taxon>Pseudomonadati</taxon>
        <taxon>Pseudomonadota</taxon>
        <taxon>Betaproteobacteria</taxon>
        <taxon>Burkholderiales</taxon>
        <taxon>Burkholderiaceae</taxon>
        <taxon>Ralstonia</taxon>
    </lineage>
</organism>
<dbReference type="PRINTS" id="PR00143">
    <property type="entry name" value="CITRTSNTHASE"/>
</dbReference>
<reference evidence="5" key="1">
    <citation type="submission" date="2022-06" db="EMBL/GenBank/DDBJ databases">
        <authorList>
            <person name="Lu C.-H."/>
        </authorList>
    </citation>
    <scope>NUCLEOTIDE SEQUENCE</scope>
    <source>
        <strain evidence="5">21MJYT02-11</strain>
    </source>
</reference>
<keyword evidence="5" id="KW-0456">Lyase</keyword>
<accession>A0ABT1ADZ8</accession>
<dbReference type="EMBL" id="JAMXHT010000001">
    <property type="protein sequence ID" value="MCO5396630.1"/>
    <property type="molecule type" value="Genomic_DNA"/>
</dbReference>
<gene>
    <name evidence="5" type="ORF">NG900_00270</name>
</gene>
<dbReference type="SUPFAM" id="SSF48256">
    <property type="entry name" value="Citrate synthase"/>
    <property type="match status" value="1"/>
</dbReference>
<dbReference type="InterPro" id="IPR016142">
    <property type="entry name" value="Citrate_synth-like_lrg_a-sub"/>
</dbReference>
<dbReference type="InterPro" id="IPR016143">
    <property type="entry name" value="Citrate_synth-like_sm_a-sub"/>
</dbReference>
<evidence type="ECO:0000256" key="2">
    <source>
        <dbReference type="ARBA" id="ARBA00010566"/>
    </source>
</evidence>
<protein>
    <recommendedName>
        <fullName evidence="3">citrate synthase (unknown stereospecificity)</fullName>
        <ecNumber evidence="3">2.3.3.16</ecNumber>
    </recommendedName>
</protein>
<dbReference type="Gene3D" id="1.10.580.10">
    <property type="entry name" value="Citrate Synthase, domain 1"/>
    <property type="match status" value="1"/>
</dbReference>
<dbReference type="NCBIfam" id="NF004868">
    <property type="entry name" value="PRK06224.1-5"/>
    <property type="match status" value="1"/>
</dbReference>
<evidence type="ECO:0000313" key="6">
    <source>
        <dbReference type="Proteomes" id="UP001162811"/>
    </source>
</evidence>
<dbReference type="EC" id="2.3.3.16" evidence="3"/>
<dbReference type="Proteomes" id="UP001162811">
    <property type="component" value="Unassembled WGS sequence"/>
</dbReference>
<dbReference type="InterPro" id="IPR002020">
    <property type="entry name" value="Citrate_synthase"/>
</dbReference>
<dbReference type="PANTHER" id="PTHR11739:SF4">
    <property type="entry name" value="CITRATE SYNTHASE, PEROXISOMAL"/>
    <property type="match status" value="1"/>
</dbReference>
<sequence length="232" mass="25012">MRGRDTLAEVVGSMTFTEGFYFIVTGCQPTPAQARVLDAALLILMDHGLTPSALVARLVADSNPEDIQIPLAAGALMVGNKFAGTMVGAGRILSEGMEFKGDKKAWAVNVVRQYRESGRRIPGFGHPYYQSVDPRAERLFSVARDVGVKGTYIDLLNTLHEAVNASAKRTITLNVTGALGAVLHEIGFPVGAMRAVAVVGRCAGLVAHVEEERKSPISPDIYTFSEFIEYDE</sequence>
<evidence type="ECO:0000313" key="5">
    <source>
        <dbReference type="EMBL" id="MCO5396630.1"/>
    </source>
</evidence>
<comment type="pathway">
    <text evidence="1">Carbohydrate metabolism; tricarboxylic acid cycle; isocitrate from oxaloacetate: step 1/2.</text>
</comment>
<proteinExistence type="inferred from homology"/>
<dbReference type="CDD" id="cd06100">
    <property type="entry name" value="CCL_ACL-C"/>
    <property type="match status" value="1"/>
</dbReference>
<keyword evidence="6" id="KW-1185">Reference proteome</keyword>
<comment type="caution">
    <text evidence="5">The sequence shown here is derived from an EMBL/GenBank/DDBJ whole genome shotgun (WGS) entry which is preliminary data.</text>
</comment>
<dbReference type="Gene3D" id="1.10.230.10">
    <property type="entry name" value="Cytochrome P450-Terp, domain 2"/>
    <property type="match status" value="1"/>
</dbReference>
<dbReference type="InterPro" id="IPR036969">
    <property type="entry name" value="Citrate_synthase_sf"/>
</dbReference>